<evidence type="ECO:0008006" key="4">
    <source>
        <dbReference type="Google" id="ProtNLM"/>
    </source>
</evidence>
<comment type="caution">
    <text evidence="2">The sequence shown here is derived from an EMBL/GenBank/DDBJ whole genome shotgun (WGS) entry which is preliminary data.</text>
</comment>
<reference evidence="2 3" key="1">
    <citation type="submission" date="2019-03" db="EMBL/GenBank/DDBJ databases">
        <title>Genomic Encyclopedia of Archaeal and Bacterial Type Strains, Phase II (KMG-II): from individual species to whole genera.</title>
        <authorList>
            <person name="Goeker M."/>
        </authorList>
    </citation>
    <scope>NUCLEOTIDE SEQUENCE [LARGE SCALE GENOMIC DNA]</scope>
    <source>
        <strain evidence="2 3">DSM 18435</strain>
    </source>
</reference>
<dbReference type="RefSeq" id="WP_133642293.1">
    <property type="nucleotide sequence ID" value="NZ_SNYI01000001.1"/>
</dbReference>
<sequence length="273" mass="31536">MRIYQLLLFLLLVCQSYAQQRPTEVLTLGTFHFNFPNKDVVKTAASEQIDVLQPRYQEEIRGIVQRLEKFQPTVIILECRTAAQPKIDSLLNSYLQGEHKLQNDELQQLGFRLAEKTGSRRVHCVDEWGEFNQQVDQVIFGKDSLELEKFSNYLQGNPDAALKYEPATVFREEGILAELIQLNDPANIKKSLGNYLVGSFKYERETGDFFGVNFETGRWFNRNLKIFRNIQRIPVSPGDKILVIYGAGHMNLLNLLFDSSPEYELMNTNSYLE</sequence>
<keyword evidence="1" id="KW-0732">Signal</keyword>
<dbReference type="AlphaFoldDB" id="A0A4R6TL91"/>
<feature type="chain" id="PRO_5020427970" description="TraB/GumN family protein" evidence="1">
    <location>
        <begin position="19"/>
        <end position="273"/>
    </location>
</feature>
<organism evidence="2 3">
    <name type="scientific">Zeaxanthinibacter enoshimensis</name>
    <dbReference type="NCBI Taxonomy" id="392009"/>
    <lineage>
        <taxon>Bacteria</taxon>
        <taxon>Pseudomonadati</taxon>
        <taxon>Bacteroidota</taxon>
        <taxon>Flavobacteriia</taxon>
        <taxon>Flavobacteriales</taxon>
        <taxon>Flavobacteriaceae</taxon>
        <taxon>Zeaxanthinibacter</taxon>
    </lineage>
</organism>
<gene>
    <name evidence="2" type="ORF">CLV82_0035</name>
</gene>
<name>A0A4R6TL91_9FLAO</name>
<evidence type="ECO:0000313" key="2">
    <source>
        <dbReference type="EMBL" id="TDQ32212.1"/>
    </source>
</evidence>
<keyword evidence="3" id="KW-1185">Reference proteome</keyword>
<dbReference type="EMBL" id="SNYI01000001">
    <property type="protein sequence ID" value="TDQ32212.1"/>
    <property type="molecule type" value="Genomic_DNA"/>
</dbReference>
<dbReference type="Pfam" id="PF18950">
    <property type="entry name" value="DUF5694"/>
    <property type="match status" value="1"/>
</dbReference>
<dbReference type="InterPro" id="IPR043749">
    <property type="entry name" value="DUF5694"/>
</dbReference>
<accession>A0A4R6TL91</accession>
<dbReference type="Proteomes" id="UP000295468">
    <property type="component" value="Unassembled WGS sequence"/>
</dbReference>
<feature type="signal peptide" evidence="1">
    <location>
        <begin position="1"/>
        <end position="18"/>
    </location>
</feature>
<dbReference type="OrthoDB" id="7055505at2"/>
<protein>
    <recommendedName>
        <fullName evidence="4">TraB/GumN family protein</fullName>
    </recommendedName>
</protein>
<evidence type="ECO:0000313" key="3">
    <source>
        <dbReference type="Proteomes" id="UP000295468"/>
    </source>
</evidence>
<evidence type="ECO:0000256" key="1">
    <source>
        <dbReference type="SAM" id="SignalP"/>
    </source>
</evidence>
<proteinExistence type="predicted"/>